<organism evidence="3 4">
    <name type="scientific">Arcicella rigui</name>
    <dbReference type="NCBI Taxonomy" id="797020"/>
    <lineage>
        <taxon>Bacteria</taxon>
        <taxon>Pseudomonadati</taxon>
        <taxon>Bacteroidota</taxon>
        <taxon>Cytophagia</taxon>
        <taxon>Cytophagales</taxon>
        <taxon>Flectobacillaceae</taxon>
        <taxon>Arcicella</taxon>
    </lineage>
</organism>
<evidence type="ECO:0000256" key="1">
    <source>
        <dbReference type="SAM" id="SignalP"/>
    </source>
</evidence>
<evidence type="ECO:0000259" key="2">
    <source>
        <dbReference type="Pfam" id="PF16130"/>
    </source>
</evidence>
<reference evidence="3 4" key="1">
    <citation type="submission" date="2023-12" db="EMBL/GenBank/DDBJ databases">
        <title>Novel species of the genus Arcicella isolated from rivers.</title>
        <authorList>
            <person name="Lu H."/>
        </authorList>
    </citation>
    <scope>NUCLEOTIDE SEQUENCE [LARGE SCALE GENOMIC DNA]</scope>
    <source>
        <strain evidence="3 4">KCTC 23307</strain>
    </source>
</reference>
<feature type="signal peptide" evidence="1">
    <location>
        <begin position="1"/>
        <end position="21"/>
    </location>
</feature>
<sequence length="776" mass="83907">MKTKFFSLLYGLILCFLYACTAELEVNNSNGDINSLTVPSGFDWKTSKDVNFNIRVRDIRFGDAIHVIAIFTSDPSSTGTSPIAKGAATLSSPFYTKISLGSSIKELYIVKTAPDGTKLSEKVTIDASLYVTLSMGSNTAGRIAVPDDVKTVGLTLDNTNIDCNAGCEVSINEKTAEKTIDIANKTVCLIGSNYSVTIKNSDNGTLKVCGTNITINNLSVQNTSKTTLIVTSTGSAILNSGSWDASQSLIQNFGSLTFSNKLTLGGQLQNIGKLNLKKGLESKVNSKITNQGSILNEGTLVVAGAMTNEGEMKSLLDILLNASGETITNNGRFTGIGKLILSGSTIFTNNNYMTVKDMLLNNSVVVNNKCQMIVTNNLDINKMLNNNSYVFVGNQTRLNATGSVNLYYGALFITSTLSTFDGKITGIGVSEYSLFRVLTASTNLNSGSSYKLVGRVQFAEPSGSLDKKFLDEDAVSTTGTGIYIPKTECNEGNGKVIVTLRDSDKDGVIDVVDDFPSDANKAFKNTSLPSTVAFEDQWPSMGDYDMNDAVLSCSYQIITNSSNKVVRIQGDYTLHAAGGSYENGGGIQFNLLKSKSKNFSSSSGATLEAGQDSVVVVLYQNSGKELGIWNTLPSQSIVPPKTYNFSFDVNDGPLIRYFGIGNYNPFIWNNSSNYGRGFETHLLGKYPTKLADTKYFGTANDNSNVANGRYYVTTKGLPWAIEVSTDNFKYPTERSTITSAYLYFATWVTSGGVSRTDWYSNKQAGYRYTPFIFNPD</sequence>
<evidence type="ECO:0000313" key="4">
    <source>
        <dbReference type="Proteomes" id="UP001302949"/>
    </source>
</evidence>
<name>A0ABU5QAN9_9BACT</name>
<dbReference type="InterPro" id="IPR031025">
    <property type="entry name" value="LruC_dom"/>
</dbReference>
<feature type="chain" id="PRO_5045883503" evidence="1">
    <location>
        <begin position="22"/>
        <end position="776"/>
    </location>
</feature>
<dbReference type="EMBL" id="JAYFUM010000010">
    <property type="protein sequence ID" value="MEA5139449.1"/>
    <property type="molecule type" value="Genomic_DNA"/>
</dbReference>
<dbReference type="Pfam" id="PF16130">
    <property type="entry name" value="DUF4842"/>
    <property type="match status" value="1"/>
</dbReference>
<comment type="caution">
    <text evidence="3">The sequence shown here is derived from an EMBL/GenBank/DDBJ whole genome shotgun (WGS) entry which is preliminary data.</text>
</comment>
<proteinExistence type="predicted"/>
<keyword evidence="1" id="KW-0732">Signal</keyword>
<accession>A0ABU5QAN9</accession>
<dbReference type="PROSITE" id="PS51257">
    <property type="entry name" value="PROKAR_LIPOPROTEIN"/>
    <property type="match status" value="1"/>
</dbReference>
<dbReference type="InterPro" id="IPR032295">
    <property type="entry name" value="DUF4842"/>
</dbReference>
<dbReference type="NCBIfam" id="TIGR04456">
    <property type="entry name" value="LruC_dom"/>
    <property type="match status" value="1"/>
</dbReference>
<protein>
    <submittedName>
        <fullName evidence="3">LruC domain-containing protein</fullName>
    </submittedName>
</protein>
<feature type="domain" description="DUF4842" evidence="2">
    <location>
        <begin position="563"/>
        <end position="759"/>
    </location>
</feature>
<evidence type="ECO:0000313" key="3">
    <source>
        <dbReference type="EMBL" id="MEA5139449.1"/>
    </source>
</evidence>
<dbReference type="RefSeq" id="WP_323296611.1">
    <property type="nucleotide sequence ID" value="NZ_JAYFUM010000010.1"/>
</dbReference>
<gene>
    <name evidence="3" type="ORF">VB248_09895</name>
</gene>
<keyword evidence="4" id="KW-1185">Reference proteome</keyword>
<dbReference type="Proteomes" id="UP001302949">
    <property type="component" value="Unassembled WGS sequence"/>
</dbReference>